<dbReference type="EMBL" id="JAAQPH010000010">
    <property type="protein sequence ID" value="NIA69800.1"/>
    <property type="molecule type" value="Genomic_DNA"/>
</dbReference>
<dbReference type="PANTHER" id="PTHR42760:SF133">
    <property type="entry name" value="3-OXOACYL-[ACYL-CARRIER-PROTEIN] REDUCTASE"/>
    <property type="match status" value="1"/>
</dbReference>
<dbReference type="Proteomes" id="UP000761264">
    <property type="component" value="Unassembled WGS sequence"/>
</dbReference>
<evidence type="ECO:0000256" key="2">
    <source>
        <dbReference type="ARBA" id="ARBA00023002"/>
    </source>
</evidence>
<dbReference type="InterPro" id="IPR036291">
    <property type="entry name" value="NAD(P)-bd_dom_sf"/>
</dbReference>
<dbReference type="SMART" id="SM00822">
    <property type="entry name" value="PKS_KR"/>
    <property type="match status" value="1"/>
</dbReference>
<evidence type="ECO:0000256" key="1">
    <source>
        <dbReference type="ARBA" id="ARBA00006484"/>
    </source>
</evidence>
<dbReference type="AlphaFoldDB" id="A0A967EYR1"/>
<name>A0A967EYR1_9PROT</name>
<dbReference type="GO" id="GO:0016616">
    <property type="term" value="F:oxidoreductase activity, acting on the CH-OH group of donors, NAD or NADP as acceptor"/>
    <property type="evidence" value="ECO:0007669"/>
    <property type="project" value="TreeGrafter"/>
</dbReference>
<evidence type="ECO:0000259" key="3">
    <source>
        <dbReference type="SMART" id="SM00822"/>
    </source>
</evidence>
<evidence type="ECO:0000313" key="5">
    <source>
        <dbReference type="Proteomes" id="UP000761264"/>
    </source>
</evidence>
<keyword evidence="5" id="KW-1185">Reference proteome</keyword>
<dbReference type="CDD" id="cd05233">
    <property type="entry name" value="SDR_c"/>
    <property type="match status" value="1"/>
</dbReference>
<dbReference type="Gene3D" id="3.40.50.720">
    <property type="entry name" value="NAD(P)-binding Rossmann-like Domain"/>
    <property type="match status" value="1"/>
</dbReference>
<protein>
    <submittedName>
        <fullName evidence="4">SDR family oxidoreductase</fullName>
    </submittedName>
</protein>
<dbReference type="InterPro" id="IPR002347">
    <property type="entry name" value="SDR_fam"/>
</dbReference>
<dbReference type="PANTHER" id="PTHR42760">
    <property type="entry name" value="SHORT-CHAIN DEHYDROGENASES/REDUCTASES FAMILY MEMBER"/>
    <property type="match status" value="1"/>
</dbReference>
<proteinExistence type="inferred from homology"/>
<comment type="caution">
    <text evidence="4">The sequence shown here is derived from an EMBL/GenBank/DDBJ whole genome shotgun (WGS) entry which is preliminary data.</text>
</comment>
<dbReference type="InterPro" id="IPR020904">
    <property type="entry name" value="Sc_DH/Rdtase_CS"/>
</dbReference>
<dbReference type="Pfam" id="PF13561">
    <property type="entry name" value="adh_short_C2"/>
    <property type="match status" value="1"/>
</dbReference>
<comment type="similarity">
    <text evidence="1">Belongs to the short-chain dehydrogenases/reductases (SDR) family.</text>
</comment>
<gene>
    <name evidence="4" type="ORF">HBA54_14445</name>
</gene>
<dbReference type="PRINTS" id="PR00081">
    <property type="entry name" value="GDHRDH"/>
</dbReference>
<dbReference type="SUPFAM" id="SSF51735">
    <property type="entry name" value="NAD(P)-binding Rossmann-fold domains"/>
    <property type="match status" value="1"/>
</dbReference>
<feature type="domain" description="Ketoreductase" evidence="3">
    <location>
        <begin position="6"/>
        <end position="180"/>
    </location>
</feature>
<dbReference type="RefSeq" id="WP_167225751.1">
    <property type="nucleotide sequence ID" value="NZ_JAAQPH010000010.1"/>
</dbReference>
<dbReference type="InterPro" id="IPR057326">
    <property type="entry name" value="KR_dom"/>
</dbReference>
<accession>A0A967EYR1</accession>
<sequence>MTALEGTVAITGAAGGIGRALSRLLAENGCRLHLIDREDSDVLAFAEELGASASVHPADDAAAARLALKPADGPIHGFVHLAGTMEDDPDLGDDPAVWDRTIANNLRNAYDFATAMDERLPGDAMGRIVFTSSLAFRRGAIDSVAYSAAKAGLVGITRSLARRFRQRATVNALAPGIILTRMPEKVIERRRDFLLQEIPLGRFGAPMEVATVIRFLLSEDASYITGQCINVDGGQVMT</sequence>
<keyword evidence="2" id="KW-0560">Oxidoreductase</keyword>
<organism evidence="4 5">
    <name type="scientific">Pelagibius litoralis</name>
    <dbReference type="NCBI Taxonomy" id="374515"/>
    <lineage>
        <taxon>Bacteria</taxon>
        <taxon>Pseudomonadati</taxon>
        <taxon>Pseudomonadota</taxon>
        <taxon>Alphaproteobacteria</taxon>
        <taxon>Rhodospirillales</taxon>
        <taxon>Rhodovibrionaceae</taxon>
        <taxon>Pelagibius</taxon>
    </lineage>
</organism>
<dbReference type="PROSITE" id="PS00061">
    <property type="entry name" value="ADH_SHORT"/>
    <property type="match status" value="1"/>
</dbReference>
<reference evidence="4" key="1">
    <citation type="submission" date="2020-03" db="EMBL/GenBank/DDBJ databases">
        <title>Genome of Pelagibius litoralis DSM 21314T.</title>
        <authorList>
            <person name="Wang G."/>
        </authorList>
    </citation>
    <scope>NUCLEOTIDE SEQUENCE</scope>
    <source>
        <strain evidence="4">DSM 21314</strain>
    </source>
</reference>
<evidence type="ECO:0000313" key="4">
    <source>
        <dbReference type="EMBL" id="NIA69800.1"/>
    </source>
</evidence>